<comment type="caution">
    <text evidence="1">The sequence shown here is derived from an EMBL/GenBank/DDBJ whole genome shotgun (WGS) entry which is preliminary data.</text>
</comment>
<evidence type="ECO:0008006" key="3">
    <source>
        <dbReference type="Google" id="ProtNLM"/>
    </source>
</evidence>
<dbReference type="Proteomes" id="UP001500994">
    <property type="component" value="Unassembled WGS sequence"/>
</dbReference>
<keyword evidence="2" id="KW-1185">Reference proteome</keyword>
<name>A0ABN3SRU7_9ACTN</name>
<protein>
    <recommendedName>
        <fullName evidence="3">Methyltransferase</fullName>
    </recommendedName>
</protein>
<evidence type="ECO:0000313" key="2">
    <source>
        <dbReference type="Proteomes" id="UP001500994"/>
    </source>
</evidence>
<evidence type="ECO:0000313" key="1">
    <source>
        <dbReference type="EMBL" id="GAA2682774.1"/>
    </source>
</evidence>
<accession>A0ABN3SRU7</accession>
<organism evidence="1 2">
    <name type="scientific">Streptomyces lunalinharesii</name>
    <dbReference type="NCBI Taxonomy" id="333384"/>
    <lineage>
        <taxon>Bacteria</taxon>
        <taxon>Bacillati</taxon>
        <taxon>Actinomycetota</taxon>
        <taxon>Actinomycetes</taxon>
        <taxon>Kitasatosporales</taxon>
        <taxon>Streptomycetaceae</taxon>
        <taxon>Streptomyces</taxon>
    </lineage>
</organism>
<proteinExistence type="predicted"/>
<reference evidence="1 2" key="1">
    <citation type="journal article" date="2019" name="Int. J. Syst. Evol. Microbiol.">
        <title>The Global Catalogue of Microorganisms (GCM) 10K type strain sequencing project: providing services to taxonomists for standard genome sequencing and annotation.</title>
        <authorList>
            <consortium name="The Broad Institute Genomics Platform"/>
            <consortium name="The Broad Institute Genome Sequencing Center for Infectious Disease"/>
            <person name="Wu L."/>
            <person name="Ma J."/>
        </authorList>
    </citation>
    <scope>NUCLEOTIDE SEQUENCE [LARGE SCALE GENOMIC DNA]</scope>
    <source>
        <strain evidence="1 2">JCM 16374</strain>
    </source>
</reference>
<dbReference type="EMBL" id="BAAARK010000030">
    <property type="protein sequence ID" value="GAA2682774.1"/>
    <property type="molecule type" value="Genomic_DNA"/>
</dbReference>
<gene>
    <name evidence="1" type="ORF">GCM10009864_64480</name>
</gene>
<sequence>MPELTRLHAGRSPAVLAFEWADRAYFAASRRVLVTAGFVPVGPAEPADLGGEPGTRYRRDPVLPRGTRWWYGRGTWAFPA</sequence>